<dbReference type="KEGG" id="vei:Veis_1958"/>
<dbReference type="OrthoDB" id="9795032at2"/>
<evidence type="ECO:0000256" key="2">
    <source>
        <dbReference type="SAM" id="MobiDB-lite"/>
    </source>
</evidence>
<dbReference type="Gene3D" id="3.20.20.70">
    <property type="entry name" value="Aldolase class I"/>
    <property type="match status" value="1"/>
</dbReference>
<evidence type="ECO:0000313" key="5">
    <source>
        <dbReference type="Proteomes" id="UP000000374"/>
    </source>
</evidence>
<dbReference type="HOGENOM" id="CLU_2132457_0_0_4"/>
<keyword evidence="5" id="KW-1185">Reference proteome</keyword>
<dbReference type="EMBL" id="CP000542">
    <property type="protein sequence ID" value="ABM57710.1"/>
    <property type="molecule type" value="Genomic_DNA"/>
</dbReference>
<sequence>MQGGMAATREVFIGHAGIPILTAIRPAVPVLQGLNMRRKVQPIVSGGIRNGADVAKALAPAADAVATGTAAPVAPGDDDPACEADDNALGSTAGAQWLPGQRLAPSDGSHRPG</sequence>
<name>A1WJA3_VEREI</name>
<dbReference type="STRING" id="391735.Veis_1958"/>
<dbReference type="InterPro" id="IPR013785">
    <property type="entry name" value="Aldolase_TIM"/>
</dbReference>
<evidence type="ECO:0000259" key="3">
    <source>
        <dbReference type="Pfam" id="PF01645"/>
    </source>
</evidence>
<dbReference type="GO" id="GO:0006537">
    <property type="term" value="P:glutamate biosynthetic process"/>
    <property type="evidence" value="ECO:0007669"/>
    <property type="project" value="InterPro"/>
</dbReference>
<protein>
    <submittedName>
        <fullName evidence="4">Ferredoxin-dependent glutamate synthase</fullName>
    </submittedName>
</protein>
<organism evidence="4 5">
    <name type="scientific">Verminephrobacter eiseniae (strain EF01-2)</name>
    <dbReference type="NCBI Taxonomy" id="391735"/>
    <lineage>
        <taxon>Bacteria</taxon>
        <taxon>Pseudomonadati</taxon>
        <taxon>Pseudomonadota</taxon>
        <taxon>Betaproteobacteria</taxon>
        <taxon>Burkholderiales</taxon>
        <taxon>Comamonadaceae</taxon>
        <taxon>Verminephrobacter</taxon>
    </lineage>
</organism>
<gene>
    <name evidence="4" type="ordered locus">Veis_1958</name>
</gene>
<dbReference type="Pfam" id="PF01645">
    <property type="entry name" value="Glu_synthase"/>
    <property type="match status" value="1"/>
</dbReference>
<feature type="compositionally biased region" description="Acidic residues" evidence="2">
    <location>
        <begin position="76"/>
        <end position="86"/>
    </location>
</feature>
<dbReference type="Proteomes" id="UP000000374">
    <property type="component" value="Chromosome"/>
</dbReference>
<proteinExistence type="inferred from homology"/>
<accession>A1WJA3</accession>
<dbReference type="InterPro" id="IPR002932">
    <property type="entry name" value="Glu_synthdom"/>
</dbReference>
<comment type="similarity">
    <text evidence="1">Belongs to the glutamate synthase family.</text>
</comment>
<dbReference type="AlphaFoldDB" id="A1WJA3"/>
<evidence type="ECO:0000256" key="1">
    <source>
        <dbReference type="ARBA" id="ARBA00009716"/>
    </source>
</evidence>
<dbReference type="SUPFAM" id="SSF51395">
    <property type="entry name" value="FMN-linked oxidoreductases"/>
    <property type="match status" value="1"/>
</dbReference>
<dbReference type="GO" id="GO:0015930">
    <property type="term" value="F:glutamate synthase activity"/>
    <property type="evidence" value="ECO:0007669"/>
    <property type="project" value="InterPro"/>
</dbReference>
<feature type="region of interest" description="Disordered" evidence="2">
    <location>
        <begin position="68"/>
        <end position="113"/>
    </location>
</feature>
<evidence type="ECO:0000313" key="4">
    <source>
        <dbReference type="EMBL" id="ABM57710.1"/>
    </source>
</evidence>
<feature type="domain" description="Glutamate synthase" evidence="3">
    <location>
        <begin position="1"/>
        <end position="76"/>
    </location>
</feature>
<dbReference type="eggNOG" id="COG0069">
    <property type="taxonomic scope" value="Bacteria"/>
</dbReference>
<reference evidence="5" key="1">
    <citation type="submission" date="2006-12" db="EMBL/GenBank/DDBJ databases">
        <title>Complete sequence of chromosome 1 of Verminephrobacter eiseniae EF01-2.</title>
        <authorList>
            <person name="Copeland A."/>
            <person name="Lucas S."/>
            <person name="Lapidus A."/>
            <person name="Barry K."/>
            <person name="Detter J.C."/>
            <person name="Glavina del Rio T."/>
            <person name="Dalin E."/>
            <person name="Tice H."/>
            <person name="Pitluck S."/>
            <person name="Chertkov O."/>
            <person name="Brettin T."/>
            <person name="Bruce D."/>
            <person name="Han C."/>
            <person name="Tapia R."/>
            <person name="Gilna P."/>
            <person name="Schmutz J."/>
            <person name="Larimer F."/>
            <person name="Land M."/>
            <person name="Hauser L."/>
            <person name="Kyrpides N."/>
            <person name="Kim E."/>
            <person name="Stahl D."/>
            <person name="Richardson P."/>
        </authorList>
    </citation>
    <scope>NUCLEOTIDE SEQUENCE [LARGE SCALE GENOMIC DNA]</scope>
    <source>
        <strain evidence="5">EF01-2</strain>
    </source>
</reference>